<dbReference type="EMBL" id="CP050321">
    <property type="protein sequence ID" value="QIR26581.1"/>
    <property type="molecule type" value="Genomic_DNA"/>
</dbReference>
<dbReference type="InterPro" id="IPR036259">
    <property type="entry name" value="MFS_trans_sf"/>
</dbReference>
<feature type="transmembrane region" description="Helical" evidence="2">
    <location>
        <begin position="127"/>
        <end position="151"/>
    </location>
</feature>
<dbReference type="SUPFAM" id="SSF103473">
    <property type="entry name" value="MFS general substrate transporter"/>
    <property type="match status" value="1"/>
</dbReference>
<proteinExistence type="inferred from homology"/>
<feature type="transmembrane region" description="Helical" evidence="2">
    <location>
        <begin position="163"/>
        <end position="184"/>
    </location>
</feature>
<feature type="transmembrane region" description="Helical" evidence="2">
    <location>
        <begin position="53"/>
        <end position="75"/>
    </location>
</feature>
<gene>
    <name evidence="3" type="ORF">GY169_07035</name>
</gene>
<evidence type="ECO:0000313" key="3">
    <source>
        <dbReference type="EMBL" id="QIR26581.1"/>
    </source>
</evidence>
<comment type="similarity">
    <text evidence="1">Belongs to the sodium:galactoside symporter (TC 2.A.2) family.</text>
</comment>
<dbReference type="KEGG" id="kgn:GY169_07035"/>
<dbReference type="CDD" id="cd17332">
    <property type="entry name" value="MFS_MelB_like"/>
    <property type="match status" value="1"/>
</dbReference>
<dbReference type="PANTHER" id="PTHR11328">
    <property type="entry name" value="MAJOR FACILITATOR SUPERFAMILY DOMAIN-CONTAINING PROTEIN"/>
    <property type="match status" value="1"/>
</dbReference>
<dbReference type="PANTHER" id="PTHR11328:SF24">
    <property type="entry name" value="MAJOR FACILITATOR SUPERFAMILY (MFS) PROFILE DOMAIN-CONTAINING PROTEIN"/>
    <property type="match status" value="1"/>
</dbReference>
<evidence type="ECO:0000256" key="2">
    <source>
        <dbReference type="SAM" id="Phobius"/>
    </source>
</evidence>
<evidence type="ECO:0000256" key="1">
    <source>
        <dbReference type="ARBA" id="ARBA00009617"/>
    </source>
</evidence>
<feature type="transmembrane region" description="Helical" evidence="2">
    <location>
        <begin position="245"/>
        <end position="271"/>
    </location>
</feature>
<feature type="transmembrane region" description="Helical" evidence="2">
    <location>
        <begin position="196"/>
        <end position="218"/>
    </location>
</feature>
<dbReference type="NCBIfam" id="TIGR00792">
    <property type="entry name" value="gph"/>
    <property type="match status" value="1"/>
</dbReference>
<feature type="transmembrane region" description="Helical" evidence="2">
    <location>
        <begin position="335"/>
        <end position="360"/>
    </location>
</feature>
<dbReference type="Pfam" id="PF13347">
    <property type="entry name" value="MFS_2"/>
    <property type="match status" value="1"/>
</dbReference>
<dbReference type="Gene3D" id="1.20.1250.20">
    <property type="entry name" value="MFS general substrate transporter like domains"/>
    <property type="match status" value="2"/>
</dbReference>
<dbReference type="GO" id="GO:0006814">
    <property type="term" value="P:sodium ion transport"/>
    <property type="evidence" value="ECO:0007669"/>
    <property type="project" value="InterPro"/>
</dbReference>
<dbReference type="InterPro" id="IPR001927">
    <property type="entry name" value="Na/Gal_symport"/>
</dbReference>
<dbReference type="GO" id="GO:0005886">
    <property type="term" value="C:plasma membrane"/>
    <property type="evidence" value="ECO:0007669"/>
    <property type="project" value="TreeGrafter"/>
</dbReference>
<protein>
    <submittedName>
        <fullName evidence="3">MFS transporter</fullName>
    </submittedName>
</protein>
<keyword evidence="2" id="KW-0812">Transmembrane</keyword>
<feature type="transmembrane region" description="Helical" evidence="2">
    <location>
        <begin position="381"/>
        <end position="408"/>
    </location>
</feature>
<dbReference type="InterPro" id="IPR039672">
    <property type="entry name" value="MFS_2"/>
</dbReference>
<sequence>MTIADNLDTDVQTVDAGETLSTREKIGYGLGDAGGHCISDLISGFLLFFYTDVFGLSPAIVGAMFFTLRIFDAISDPVMGVIADRTRSRWGRFRPWQLWTAVPLGVIGILTFTVPDMSANMKIAWAFGTYFLLSIGYTANNVPYCALINAITNRHDQVMSCQSWRFVLSGIAGFLVSVGLPWMVEFFGQGNLAKGYQYGVTVLCTIGMVLFLLCFFWVKERVPLSLAGNFTLREHLKGLRKNDQLLMMLIMSFLLVNILCIRGGGYMYFISYVLQGSAAYMSLFFGILTIAGIAGAVIVNPLSRRVDMVRLYYWTNLVLVAFGVGMYFLPTGPQFQILWLICIAVNSVIQGFTLPLHFSIMAFADDYGEWKTGVRSSGMNFAFNLFFIKLSWASSGGIISLILIMVAYQPGLGNQTPASIHGITLLQSLVPALFHFVLALCLLKCRLNGPMMKRISTDLHQRHSHIS</sequence>
<dbReference type="GO" id="GO:0015293">
    <property type="term" value="F:symporter activity"/>
    <property type="evidence" value="ECO:0007669"/>
    <property type="project" value="InterPro"/>
</dbReference>
<keyword evidence="4" id="KW-1185">Reference proteome</keyword>
<keyword evidence="2" id="KW-1133">Transmembrane helix</keyword>
<feature type="transmembrane region" description="Helical" evidence="2">
    <location>
        <begin position="420"/>
        <end position="443"/>
    </location>
</feature>
<evidence type="ECO:0000313" key="4">
    <source>
        <dbReference type="Proteomes" id="UP000503580"/>
    </source>
</evidence>
<dbReference type="GO" id="GO:0008643">
    <property type="term" value="P:carbohydrate transport"/>
    <property type="evidence" value="ECO:0007669"/>
    <property type="project" value="InterPro"/>
</dbReference>
<dbReference type="RefSeq" id="WP_167575335.1">
    <property type="nucleotide sequence ID" value="NZ_CP050321.1"/>
</dbReference>
<name>A0A6G9RLC3_9ENTR</name>
<dbReference type="Proteomes" id="UP000503580">
    <property type="component" value="Chromosome"/>
</dbReference>
<feature type="transmembrane region" description="Helical" evidence="2">
    <location>
        <begin position="277"/>
        <end position="299"/>
    </location>
</feature>
<feature type="transmembrane region" description="Helical" evidence="2">
    <location>
        <begin position="311"/>
        <end position="329"/>
    </location>
</feature>
<feature type="transmembrane region" description="Helical" evidence="2">
    <location>
        <begin position="96"/>
        <end position="115"/>
    </location>
</feature>
<reference evidence="3 4" key="1">
    <citation type="submission" date="2020-02" db="EMBL/GenBank/DDBJ databases">
        <title>Whole genome PO2S7.</title>
        <authorList>
            <person name="Singha K.M."/>
        </authorList>
    </citation>
    <scope>NUCLEOTIDE SEQUENCE [LARGE SCALE GENOMIC DNA]</scope>
    <source>
        <strain evidence="3 4">PO2S7</strain>
    </source>
</reference>
<organism evidence="3 4">
    <name type="scientific">Kluyvera genomosp. 3</name>
    <dbReference type="NCBI Taxonomy" id="2774055"/>
    <lineage>
        <taxon>Bacteria</taxon>
        <taxon>Pseudomonadati</taxon>
        <taxon>Pseudomonadota</taxon>
        <taxon>Gammaproteobacteria</taxon>
        <taxon>Enterobacterales</taxon>
        <taxon>Enterobacteriaceae</taxon>
        <taxon>Kluyvera</taxon>
    </lineage>
</organism>
<accession>A0A6G9RLC3</accession>
<keyword evidence="2" id="KW-0472">Membrane</keyword>
<dbReference type="AlphaFoldDB" id="A0A6G9RLC3"/>